<dbReference type="FunFam" id="2.20.25.80:FF:000009">
    <property type="entry name" value="WRKY transcription factor 53"/>
    <property type="match status" value="1"/>
</dbReference>
<feature type="domain" description="WRKY" evidence="8">
    <location>
        <begin position="128"/>
        <end position="190"/>
    </location>
</feature>
<evidence type="ECO:0000256" key="7">
    <source>
        <dbReference type="SAM" id="MobiDB-lite"/>
    </source>
</evidence>
<dbReference type="GO" id="GO:0010193">
    <property type="term" value="P:response to ozone"/>
    <property type="evidence" value="ECO:0007669"/>
    <property type="project" value="UniProtKB-ARBA"/>
</dbReference>
<dbReference type="Gene3D" id="2.20.25.80">
    <property type="entry name" value="WRKY domain"/>
    <property type="match status" value="1"/>
</dbReference>
<comment type="caution">
    <text evidence="9">The sequence shown here is derived from an EMBL/GenBank/DDBJ whole genome shotgun (WGS) entry which is preliminary data.</text>
</comment>
<gene>
    <name evidence="9" type="ORF">Nepgr_031606</name>
</gene>
<evidence type="ECO:0000256" key="1">
    <source>
        <dbReference type="ARBA" id="ARBA00004123"/>
    </source>
</evidence>
<accession>A0AAD3TH13</accession>
<feature type="compositionally biased region" description="Polar residues" evidence="7">
    <location>
        <begin position="206"/>
        <end position="218"/>
    </location>
</feature>
<dbReference type="GO" id="GO:0010150">
    <property type="term" value="P:leaf senescence"/>
    <property type="evidence" value="ECO:0007669"/>
    <property type="project" value="UniProtKB-ARBA"/>
</dbReference>
<dbReference type="InterPro" id="IPR003657">
    <property type="entry name" value="WRKY_dom"/>
</dbReference>
<organism evidence="9 10">
    <name type="scientific">Nepenthes gracilis</name>
    <name type="common">Slender pitcher plant</name>
    <dbReference type="NCBI Taxonomy" id="150966"/>
    <lineage>
        <taxon>Eukaryota</taxon>
        <taxon>Viridiplantae</taxon>
        <taxon>Streptophyta</taxon>
        <taxon>Embryophyta</taxon>
        <taxon>Tracheophyta</taxon>
        <taxon>Spermatophyta</taxon>
        <taxon>Magnoliopsida</taxon>
        <taxon>eudicotyledons</taxon>
        <taxon>Gunneridae</taxon>
        <taxon>Pentapetalae</taxon>
        <taxon>Caryophyllales</taxon>
        <taxon>Nepenthaceae</taxon>
        <taxon>Nepenthes</taxon>
    </lineage>
</organism>
<proteinExistence type="inferred from homology"/>
<evidence type="ECO:0000256" key="4">
    <source>
        <dbReference type="ARBA" id="ARBA00023163"/>
    </source>
</evidence>
<evidence type="ECO:0000313" key="10">
    <source>
        <dbReference type="Proteomes" id="UP001279734"/>
    </source>
</evidence>
<evidence type="ECO:0000256" key="5">
    <source>
        <dbReference type="ARBA" id="ARBA00023242"/>
    </source>
</evidence>
<evidence type="ECO:0000256" key="6">
    <source>
        <dbReference type="ARBA" id="ARBA00060850"/>
    </source>
</evidence>
<evidence type="ECO:0000259" key="8">
    <source>
        <dbReference type="PROSITE" id="PS50811"/>
    </source>
</evidence>
<dbReference type="PROSITE" id="PS50811">
    <property type="entry name" value="WRKY"/>
    <property type="match status" value="1"/>
</dbReference>
<dbReference type="SUPFAM" id="SSF118290">
    <property type="entry name" value="WRKY DNA-binding domain"/>
    <property type="match status" value="1"/>
</dbReference>
<comment type="similarity">
    <text evidence="6">Belongs to the WRKY group III family.</text>
</comment>
<feature type="region of interest" description="Disordered" evidence="7">
    <location>
        <begin position="189"/>
        <end position="218"/>
    </location>
</feature>
<keyword evidence="3" id="KW-0238">DNA-binding</keyword>
<evidence type="ECO:0000313" key="9">
    <source>
        <dbReference type="EMBL" id="GMH29763.1"/>
    </source>
</evidence>
<keyword evidence="5" id="KW-0539">Nucleus</keyword>
<dbReference type="Proteomes" id="UP001279734">
    <property type="component" value="Unassembled WGS sequence"/>
</dbReference>
<name>A0AAD3TH13_NEPGR</name>
<dbReference type="InterPro" id="IPR036576">
    <property type="entry name" value="WRKY_dom_sf"/>
</dbReference>
<dbReference type="GO" id="GO:0000976">
    <property type="term" value="F:transcription cis-regulatory region binding"/>
    <property type="evidence" value="ECO:0007669"/>
    <property type="project" value="TreeGrafter"/>
</dbReference>
<dbReference type="GO" id="GO:0003700">
    <property type="term" value="F:DNA-binding transcription factor activity"/>
    <property type="evidence" value="ECO:0007669"/>
    <property type="project" value="InterPro"/>
</dbReference>
<dbReference type="Pfam" id="PF03106">
    <property type="entry name" value="WRKY"/>
    <property type="match status" value="1"/>
</dbReference>
<reference evidence="9" key="1">
    <citation type="submission" date="2023-05" db="EMBL/GenBank/DDBJ databases">
        <title>Nepenthes gracilis genome sequencing.</title>
        <authorList>
            <person name="Fukushima K."/>
        </authorList>
    </citation>
    <scope>NUCLEOTIDE SEQUENCE</scope>
    <source>
        <strain evidence="9">SING2019-196</strain>
    </source>
</reference>
<dbReference type="GO" id="GO:0005634">
    <property type="term" value="C:nucleus"/>
    <property type="evidence" value="ECO:0007669"/>
    <property type="project" value="UniProtKB-SubCell"/>
</dbReference>
<dbReference type="SMART" id="SM00774">
    <property type="entry name" value="WRKY"/>
    <property type="match status" value="1"/>
</dbReference>
<keyword evidence="10" id="KW-1185">Reference proteome</keyword>
<dbReference type="GO" id="GO:0042542">
    <property type="term" value="P:response to hydrogen peroxide"/>
    <property type="evidence" value="ECO:0007669"/>
    <property type="project" value="UniProtKB-ARBA"/>
</dbReference>
<dbReference type="PANTHER" id="PTHR32096:SF36">
    <property type="entry name" value="WRKY TRANSCRIPTION FACTOR 41-RELATED"/>
    <property type="match status" value="1"/>
</dbReference>
<keyword evidence="2" id="KW-0805">Transcription regulation</keyword>
<dbReference type="InterPro" id="IPR044810">
    <property type="entry name" value="WRKY_plant"/>
</dbReference>
<evidence type="ECO:0000256" key="2">
    <source>
        <dbReference type="ARBA" id="ARBA00023015"/>
    </source>
</evidence>
<sequence length="344" mass="38533">MEANCCGGGEHASLIEELTRGFELAKQLKPCLGEEFPAEMQELIVEQILSSYDRALLILDGNRMTEPAQHAVPSSVISGSPISFTESPRNEALNADISKDFSKKRKATPSWREQVKVNAENGLEGPPDDGYSWRKYGQKDILGAKYPRSYFRCTHRSIQDCWATKQVQRSDHDPTVFDITYKGNHTCRAATRLKPGPTSPKKEPKQSSQLHNTQQCQQSDGSLNFQTWLTTETQNTDNREAAFPLPQTAISYNNGGNNTYPTLTIDNGNSHGIFSPSFMSPATSESNHFYGGFQRQHHSESDITEIISASTSGTNSPIVELDFYLDPFHFNRSFQFDDCPEFFP</sequence>
<dbReference type="EMBL" id="BSYO01000037">
    <property type="protein sequence ID" value="GMH29763.1"/>
    <property type="molecule type" value="Genomic_DNA"/>
</dbReference>
<protein>
    <recommendedName>
        <fullName evidence="8">WRKY domain-containing protein</fullName>
    </recommendedName>
</protein>
<dbReference type="PANTHER" id="PTHR32096">
    <property type="entry name" value="WRKY TRANSCRIPTION FACTOR 30-RELATED-RELATED"/>
    <property type="match status" value="1"/>
</dbReference>
<dbReference type="AlphaFoldDB" id="A0AAD3TH13"/>
<keyword evidence="4" id="KW-0804">Transcription</keyword>
<comment type="subcellular location">
    <subcellularLocation>
        <location evidence="1">Nucleus</location>
    </subcellularLocation>
</comment>
<evidence type="ECO:0000256" key="3">
    <source>
        <dbReference type="ARBA" id="ARBA00023125"/>
    </source>
</evidence>
<dbReference type="GO" id="GO:0009751">
    <property type="term" value="P:response to salicylic acid"/>
    <property type="evidence" value="ECO:0007669"/>
    <property type="project" value="UniProtKB-ARBA"/>
</dbReference>